<dbReference type="OrthoDB" id="1925334at2759"/>
<dbReference type="Pfam" id="PF00412">
    <property type="entry name" value="LIM"/>
    <property type="match status" value="1"/>
</dbReference>
<comment type="caution">
    <text evidence="8">The sequence shown here is derived from an EMBL/GenBank/DDBJ whole genome shotgun (WGS) entry which is preliminary data.</text>
</comment>
<feature type="region of interest" description="Disordered" evidence="6">
    <location>
        <begin position="236"/>
        <end position="460"/>
    </location>
</feature>
<organism evidence="8 9">
    <name type="scientific">Mycena venus</name>
    <dbReference type="NCBI Taxonomy" id="2733690"/>
    <lineage>
        <taxon>Eukaryota</taxon>
        <taxon>Fungi</taxon>
        <taxon>Dikarya</taxon>
        <taxon>Basidiomycota</taxon>
        <taxon>Agaricomycotina</taxon>
        <taxon>Agaricomycetes</taxon>
        <taxon>Agaricomycetidae</taxon>
        <taxon>Agaricales</taxon>
        <taxon>Marasmiineae</taxon>
        <taxon>Mycenaceae</taxon>
        <taxon>Mycena</taxon>
    </lineage>
</organism>
<feature type="region of interest" description="Disordered" evidence="6">
    <location>
        <begin position="477"/>
        <end position="526"/>
    </location>
</feature>
<dbReference type="InterPro" id="IPR001781">
    <property type="entry name" value="Znf_LIM"/>
</dbReference>
<keyword evidence="3 5" id="KW-0862">Zinc</keyword>
<evidence type="ECO:0000256" key="1">
    <source>
        <dbReference type="ARBA" id="ARBA00022723"/>
    </source>
</evidence>
<accession>A0A8H6XWK6</accession>
<feature type="compositionally biased region" description="Low complexity" evidence="6">
    <location>
        <begin position="656"/>
        <end position="668"/>
    </location>
</feature>
<keyword evidence="2" id="KW-0677">Repeat</keyword>
<evidence type="ECO:0000313" key="8">
    <source>
        <dbReference type="EMBL" id="KAF7347721.1"/>
    </source>
</evidence>
<dbReference type="EMBL" id="JACAZI010000012">
    <property type="protein sequence ID" value="KAF7347721.1"/>
    <property type="molecule type" value="Genomic_DNA"/>
</dbReference>
<reference evidence="8" key="1">
    <citation type="submission" date="2020-05" db="EMBL/GenBank/DDBJ databases">
        <title>Mycena genomes resolve the evolution of fungal bioluminescence.</title>
        <authorList>
            <person name="Tsai I.J."/>
        </authorList>
    </citation>
    <scope>NUCLEOTIDE SEQUENCE</scope>
    <source>
        <strain evidence="8">CCC161011</strain>
    </source>
</reference>
<evidence type="ECO:0000256" key="4">
    <source>
        <dbReference type="ARBA" id="ARBA00023038"/>
    </source>
</evidence>
<protein>
    <recommendedName>
        <fullName evidence="7">LIM zinc-binding domain-containing protein</fullName>
    </recommendedName>
</protein>
<dbReference type="Gene3D" id="2.10.110.10">
    <property type="entry name" value="Cysteine Rich Protein"/>
    <property type="match status" value="3"/>
</dbReference>
<evidence type="ECO:0000256" key="5">
    <source>
        <dbReference type="PROSITE-ProRule" id="PRU00125"/>
    </source>
</evidence>
<feature type="region of interest" description="Disordered" evidence="6">
    <location>
        <begin position="29"/>
        <end position="80"/>
    </location>
</feature>
<feature type="domain" description="LIM zinc-binding" evidence="7">
    <location>
        <begin position="528"/>
        <end position="608"/>
    </location>
</feature>
<feature type="region of interest" description="Disordered" evidence="6">
    <location>
        <begin position="98"/>
        <end position="119"/>
    </location>
</feature>
<sequence>MGFCKRCGNIVTGERCRCGGMAVAPVVPWNQTNPKEKTQDRWSKTYVSEDNKSPSPTRTAPTAPAPVPVPTSSSGASPNQALSSTAFAVLRPTARPPSPLKYSSLAAPESGILPSPHDTTLSKVRAHTARRPFAPTESTIYPDPYGSTAVGPPRFFCRSCFVANGGSRGACAACSRPVLILKSEGGFIHVGDQYWHKKCFDCAGCDKYIGDSPMVDLLGRPCCPDCFDTCLERDATPKKPRNSTSSPRLDKSLGGIVRTREASPALEELSHRLSMIGKDSPTRSPRYSGSPANASTSRYSTSREGSPLVVRSRTKSDPDPNASPSRIYERFRSPDLEERSRTNSPSIRYGSGSPSPVRLSASPGPSEEAIEEMKRRFMKGSSTSPATSVTSTPPLSKPRLRSSRSSGRLSSPAIPPTPDLTSDFSDTTSSAGPDSPPREGGSVPDIDVFGASKHGPGFGSRYTRDFLGSLDDVIVEETKSQMGTPTHTPKSSVKEKSTPTKSPIPFNASQSKSPRGLSIVPPKPTASSNCVKCHRPLFSVEEGGRYVTVPDDSTGEPRTYHTDCFTCVACDLPFKEGAAGQALFVKGADGPSHVECAPPQKISVRTNPTAIPVTSIFSTKAASGPFPRPPSRPPSTGPTSAVISESNKYDRPPHTAPATSTPSSFPRFGTSNQCPGCRTSVSPMERGVVPGPHGSRWHASCLVCGGKKPPSAKPWIIREERKKGVPGCGKKLDSAAKEDGEGGVWCRECSLLLPNGMRGSPQGSPTRAATLVPSYTGQKVAHQYTGTTTITRQFTGYSGDSGIFRQMTGGGASPTRSTVDWRWLEPDQEYQSYEGIGTN</sequence>
<feature type="compositionally biased region" description="Basic and acidic residues" evidence="6">
    <location>
        <begin position="34"/>
        <end position="52"/>
    </location>
</feature>
<feature type="domain" description="LIM zinc-binding" evidence="7">
    <location>
        <begin position="169"/>
        <end position="233"/>
    </location>
</feature>
<evidence type="ECO:0000259" key="7">
    <source>
        <dbReference type="PROSITE" id="PS50023"/>
    </source>
</evidence>
<evidence type="ECO:0000313" key="9">
    <source>
        <dbReference type="Proteomes" id="UP000620124"/>
    </source>
</evidence>
<keyword evidence="9" id="KW-1185">Reference proteome</keyword>
<dbReference type="PANTHER" id="PTHR24205">
    <property type="entry name" value="FOUR AND A HALF LIM DOMAINS PROTEIN"/>
    <property type="match status" value="1"/>
</dbReference>
<proteinExistence type="predicted"/>
<feature type="compositionally biased region" description="Low complexity" evidence="6">
    <location>
        <begin position="53"/>
        <end position="62"/>
    </location>
</feature>
<dbReference type="Proteomes" id="UP000620124">
    <property type="component" value="Unassembled WGS sequence"/>
</dbReference>
<dbReference type="GO" id="GO:0046872">
    <property type="term" value="F:metal ion binding"/>
    <property type="evidence" value="ECO:0007669"/>
    <property type="project" value="UniProtKB-KW"/>
</dbReference>
<dbReference type="CDD" id="cd08368">
    <property type="entry name" value="LIM"/>
    <property type="match status" value="1"/>
</dbReference>
<feature type="compositionally biased region" description="Low complexity" evidence="6">
    <location>
        <begin position="419"/>
        <end position="430"/>
    </location>
</feature>
<feature type="compositionally biased region" description="Low complexity" evidence="6">
    <location>
        <begin position="403"/>
        <end position="412"/>
    </location>
</feature>
<feature type="region of interest" description="Disordered" evidence="6">
    <location>
        <begin position="618"/>
        <end position="668"/>
    </location>
</feature>
<feature type="compositionally biased region" description="Basic and acidic residues" evidence="6">
    <location>
        <begin position="327"/>
        <end position="341"/>
    </location>
</feature>
<feature type="compositionally biased region" description="Pro residues" evidence="6">
    <location>
        <begin position="626"/>
        <end position="636"/>
    </location>
</feature>
<gene>
    <name evidence="8" type="ORF">MVEN_01529300</name>
</gene>
<evidence type="ECO:0000256" key="2">
    <source>
        <dbReference type="ARBA" id="ARBA00022737"/>
    </source>
</evidence>
<dbReference type="PROSITE" id="PS00478">
    <property type="entry name" value="LIM_DOMAIN_1"/>
    <property type="match status" value="1"/>
</dbReference>
<feature type="compositionally biased region" description="Polar residues" evidence="6">
    <location>
        <begin position="480"/>
        <end position="491"/>
    </location>
</feature>
<evidence type="ECO:0000256" key="3">
    <source>
        <dbReference type="ARBA" id="ARBA00022833"/>
    </source>
</evidence>
<dbReference type="PANTHER" id="PTHR24205:SF16">
    <property type="entry name" value="GH01042P-RELATED"/>
    <property type="match status" value="1"/>
</dbReference>
<dbReference type="AlphaFoldDB" id="A0A8H6XWK6"/>
<feature type="compositionally biased region" description="Polar residues" evidence="6">
    <location>
        <begin position="282"/>
        <end position="304"/>
    </location>
</feature>
<name>A0A8H6XWK6_9AGAR</name>
<evidence type="ECO:0000256" key="6">
    <source>
        <dbReference type="SAM" id="MobiDB-lite"/>
    </source>
</evidence>
<feature type="compositionally biased region" description="Low complexity" evidence="6">
    <location>
        <begin position="381"/>
        <end position="394"/>
    </location>
</feature>
<keyword evidence="4 5" id="KW-0440">LIM domain</keyword>
<keyword evidence="1 5" id="KW-0479">Metal-binding</keyword>
<dbReference type="GO" id="GO:0030695">
    <property type="term" value="F:GTPase regulator activity"/>
    <property type="evidence" value="ECO:0007669"/>
    <property type="project" value="UniProtKB-ARBA"/>
</dbReference>
<dbReference type="SMART" id="SM00132">
    <property type="entry name" value="LIM"/>
    <property type="match status" value="2"/>
</dbReference>
<dbReference type="PROSITE" id="PS50023">
    <property type="entry name" value="LIM_DOMAIN_2"/>
    <property type="match status" value="2"/>
</dbReference>